<keyword evidence="6" id="KW-0539">Nucleus</keyword>
<dbReference type="PANTHER" id="PTHR15263">
    <property type="entry name" value="I-KAPPA-B-LIKE PROTEIN IKBL"/>
    <property type="match status" value="1"/>
</dbReference>
<feature type="repeat" description="ANK" evidence="9">
    <location>
        <begin position="64"/>
        <end position="89"/>
    </location>
</feature>
<dbReference type="Pfam" id="PF00023">
    <property type="entry name" value="Ank"/>
    <property type="match status" value="1"/>
</dbReference>
<evidence type="ECO:0000256" key="4">
    <source>
        <dbReference type="ARBA" id="ARBA00022737"/>
    </source>
</evidence>
<dbReference type="PANTHER" id="PTHR15263:SF1">
    <property type="entry name" value="NF-KAPPA-B INHIBITOR-LIKE PROTEIN 1"/>
    <property type="match status" value="1"/>
</dbReference>
<gene>
    <name evidence="11" type="ORF">CSKR_110872</name>
</gene>
<accession>A0A8T1MRB4</accession>
<evidence type="ECO:0000256" key="10">
    <source>
        <dbReference type="SAM" id="MobiDB-lite"/>
    </source>
</evidence>
<dbReference type="PROSITE" id="PS50297">
    <property type="entry name" value="ANK_REP_REGION"/>
    <property type="match status" value="1"/>
</dbReference>
<evidence type="ECO:0000313" key="12">
    <source>
        <dbReference type="Proteomes" id="UP000286415"/>
    </source>
</evidence>
<dbReference type="InterPro" id="IPR038753">
    <property type="entry name" value="NFKBIL1"/>
</dbReference>
<comment type="subcellular location">
    <subcellularLocation>
        <location evidence="1">Nucleus</location>
    </subcellularLocation>
</comment>
<evidence type="ECO:0000256" key="9">
    <source>
        <dbReference type="PROSITE-ProRule" id="PRU00023"/>
    </source>
</evidence>
<keyword evidence="12" id="KW-1185">Reference proteome</keyword>
<dbReference type="EMBL" id="NIRI02000042">
    <property type="protein sequence ID" value="KAG5451590.1"/>
    <property type="molecule type" value="Genomic_DNA"/>
</dbReference>
<dbReference type="PROSITE" id="PS50088">
    <property type="entry name" value="ANK_REPEAT"/>
    <property type="match status" value="1"/>
</dbReference>
<name>A0A8T1MRB4_CLOSI</name>
<organism evidence="11 12">
    <name type="scientific">Clonorchis sinensis</name>
    <name type="common">Chinese liver fluke</name>
    <dbReference type="NCBI Taxonomy" id="79923"/>
    <lineage>
        <taxon>Eukaryota</taxon>
        <taxon>Metazoa</taxon>
        <taxon>Spiralia</taxon>
        <taxon>Lophotrochozoa</taxon>
        <taxon>Platyhelminthes</taxon>
        <taxon>Trematoda</taxon>
        <taxon>Digenea</taxon>
        <taxon>Opisthorchiida</taxon>
        <taxon>Opisthorchiata</taxon>
        <taxon>Opisthorchiidae</taxon>
        <taxon>Clonorchis</taxon>
    </lineage>
</organism>
<dbReference type="OrthoDB" id="412109at2759"/>
<protein>
    <recommendedName>
        <fullName evidence="2">NF-kappa-B inhibitor-like protein 1</fullName>
    </recommendedName>
    <alternativeName>
        <fullName evidence="7">Inhibitor of kappa B-like protein</fullName>
    </alternativeName>
    <alternativeName>
        <fullName evidence="8">Nuclear factor of kappa light polypeptide gene enhancer in B-cells inhibitor-like 1</fullName>
    </alternativeName>
</protein>
<evidence type="ECO:0000256" key="7">
    <source>
        <dbReference type="ARBA" id="ARBA00030621"/>
    </source>
</evidence>
<proteinExistence type="predicted"/>
<reference evidence="11 12" key="2">
    <citation type="journal article" date="2021" name="Genomics">
        <title>High-quality reference genome for Clonorchis sinensis.</title>
        <authorList>
            <person name="Young N.D."/>
            <person name="Stroehlein A.J."/>
            <person name="Kinkar L."/>
            <person name="Wang T."/>
            <person name="Sohn W.M."/>
            <person name="Chang B.C.H."/>
            <person name="Kaur P."/>
            <person name="Weisz D."/>
            <person name="Dudchenko O."/>
            <person name="Aiden E.L."/>
            <person name="Korhonen P.K."/>
            <person name="Gasser R.B."/>
        </authorList>
    </citation>
    <scope>NUCLEOTIDE SEQUENCE [LARGE SCALE GENOMIC DNA]</scope>
    <source>
        <strain evidence="11">Cs-k2</strain>
    </source>
</reference>
<keyword evidence="5 9" id="KW-0040">ANK repeat</keyword>
<evidence type="ECO:0000313" key="11">
    <source>
        <dbReference type="EMBL" id="KAG5451590.1"/>
    </source>
</evidence>
<dbReference type="AlphaFoldDB" id="A0A8T1MRB4"/>
<dbReference type="GO" id="GO:0005634">
    <property type="term" value="C:nucleus"/>
    <property type="evidence" value="ECO:0007669"/>
    <property type="project" value="UniProtKB-SubCell"/>
</dbReference>
<evidence type="ECO:0000256" key="8">
    <source>
        <dbReference type="ARBA" id="ARBA00030802"/>
    </source>
</evidence>
<sequence length="429" mass="49229">MQSSEGTEWTLDKCQKMLFKFASDGSVKHIDTLKRILLSEQKQGAKRLSCHTSASNFGALRDGKQRTLLHVAAKNGRSETIRYLVDSGVPGSTIRPGVPGETALLFLKACVKATRRQRQRKKRSKRSASDFGYSYIQCCEVLQLLLKASPNLLTTPNRHGQRPTELLQTLFDGANEEERKEGDKILMSEMTTKSTSSRYVTDPQTDESTSFCRTAEWAFFDEDDSYEGFTHTETSYAWEDYFSGFSDQPWKSHLDTIREEYELRNKPSVSRDNATRKNAPAPERSTDEQRASFFRRHEAAISRKRTSQVEITLEQFQDKWNQFALLDTQIASIAEIPWPPFCDKIERTDQRSSAELRIDAVLKFVGDSVQSLRRLQIDWHPDRFSSRFDARLKADFKEEVVKKVVAISQLLNTAMDTLRKRQSLAPRLQ</sequence>
<feature type="region of interest" description="Disordered" evidence="10">
    <location>
        <begin position="265"/>
        <end position="290"/>
    </location>
</feature>
<evidence type="ECO:0000256" key="1">
    <source>
        <dbReference type="ARBA" id="ARBA00004123"/>
    </source>
</evidence>
<dbReference type="Proteomes" id="UP000286415">
    <property type="component" value="Unassembled WGS sequence"/>
</dbReference>
<dbReference type="InterPro" id="IPR036770">
    <property type="entry name" value="Ankyrin_rpt-contain_sf"/>
</dbReference>
<dbReference type="Gene3D" id="1.25.40.20">
    <property type="entry name" value="Ankyrin repeat-containing domain"/>
    <property type="match status" value="1"/>
</dbReference>
<dbReference type="InterPro" id="IPR002110">
    <property type="entry name" value="Ankyrin_rpt"/>
</dbReference>
<evidence type="ECO:0000256" key="2">
    <source>
        <dbReference type="ARBA" id="ARBA00014259"/>
    </source>
</evidence>
<keyword evidence="4" id="KW-0677">Repeat</keyword>
<comment type="caution">
    <text evidence="11">The sequence shown here is derived from an EMBL/GenBank/DDBJ whole genome shotgun (WGS) entry which is preliminary data.</text>
</comment>
<evidence type="ECO:0000256" key="3">
    <source>
        <dbReference type="ARBA" id="ARBA00022553"/>
    </source>
</evidence>
<reference evidence="11 12" key="1">
    <citation type="journal article" date="2018" name="Biotechnol. Adv.">
        <title>Improved genomic resources and new bioinformatic workflow for the carcinogenic parasite Clonorchis sinensis: Biotechnological implications.</title>
        <authorList>
            <person name="Wang D."/>
            <person name="Korhonen P.K."/>
            <person name="Gasser R.B."/>
            <person name="Young N.D."/>
        </authorList>
    </citation>
    <scope>NUCLEOTIDE SEQUENCE [LARGE SCALE GENOMIC DNA]</scope>
    <source>
        <strain evidence="11">Cs-k2</strain>
    </source>
</reference>
<evidence type="ECO:0000256" key="6">
    <source>
        <dbReference type="ARBA" id="ARBA00023242"/>
    </source>
</evidence>
<dbReference type="GO" id="GO:0043124">
    <property type="term" value="P:negative regulation of canonical NF-kappaB signal transduction"/>
    <property type="evidence" value="ECO:0007669"/>
    <property type="project" value="InterPro"/>
</dbReference>
<keyword evidence="3" id="KW-0597">Phosphoprotein</keyword>
<evidence type="ECO:0000256" key="5">
    <source>
        <dbReference type="ARBA" id="ARBA00023043"/>
    </source>
</evidence>